<evidence type="ECO:0000313" key="6">
    <source>
        <dbReference type="EMBL" id="CDP37215.1"/>
    </source>
</evidence>
<dbReference type="InterPro" id="IPR006913">
    <property type="entry name" value="CENP-V/GFA"/>
</dbReference>
<proteinExistence type="inferred from homology"/>
<evidence type="ECO:0000256" key="1">
    <source>
        <dbReference type="ARBA" id="ARBA00005495"/>
    </source>
</evidence>
<dbReference type="Pfam" id="PF04828">
    <property type="entry name" value="GFA"/>
    <property type="match status" value="1"/>
</dbReference>
<dbReference type="SUPFAM" id="SSF51316">
    <property type="entry name" value="Mss4-like"/>
    <property type="match status" value="1"/>
</dbReference>
<dbReference type="InterPro" id="IPR011057">
    <property type="entry name" value="Mss4-like_sf"/>
</dbReference>
<evidence type="ECO:0000259" key="5">
    <source>
        <dbReference type="PROSITE" id="PS51891"/>
    </source>
</evidence>
<dbReference type="PANTHER" id="PTHR33337:SF31">
    <property type="entry name" value="DUF636 DOMAIN PROTEIN (AFU_ORTHOLOGUE AFUA_2G12650)"/>
    <property type="match status" value="1"/>
</dbReference>
<dbReference type="Gene3D" id="3.90.1590.10">
    <property type="entry name" value="glutathione-dependent formaldehyde- activating enzyme (gfa)"/>
    <property type="match status" value="1"/>
</dbReference>
<evidence type="ECO:0000256" key="3">
    <source>
        <dbReference type="ARBA" id="ARBA00022833"/>
    </source>
</evidence>
<dbReference type="GO" id="GO:0046872">
    <property type="term" value="F:metal ion binding"/>
    <property type="evidence" value="ECO:0007669"/>
    <property type="project" value="UniProtKB-KW"/>
</dbReference>
<name>A0A060T7Z5_BLAAD</name>
<dbReference type="GO" id="GO:0016846">
    <property type="term" value="F:carbon-sulfur lyase activity"/>
    <property type="evidence" value="ECO:0007669"/>
    <property type="project" value="InterPro"/>
</dbReference>
<protein>
    <submittedName>
        <fullName evidence="6">ARAD1D06446p</fullName>
    </submittedName>
</protein>
<evidence type="ECO:0000256" key="2">
    <source>
        <dbReference type="ARBA" id="ARBA00022723"/>
    </source>
</evidence>
<keyword evidence="2" id="KW-0479">Metal-binding</keyword>
<sequence length="132" mass="14817">MPSGSCLCGAVTFSLDAPAEATFTCFCLDCRKNSGHLGQAIAKMNTSDMKINDPESQLKEWTIAKTQSGYPKNKVFCGRCGCTMWTQPMKYNREKSMVRITLLDDGVEKYLPKKVLFQEAKSSYLQTPCEFF</sequence>
<keyword evidence="4" id="KW-0456">Lyase</keyword>
<dbReference type="AlphaFoldDB" id="A0A060T7Z5"/>
<reference evidence="6" key="1">
    <citation type="submission" date="2014-02" db="EMBL/GenBank/DDBJ databases">
        <authorList>
            <person name="Genoscope - CEA"/>
        </authorList>
    </citation>
    <scope>NUCLEOTIDE SEQUENCE</scope>
    <source>
        <strain evidence="6">LS3</strain>
    </source>
</reference>
<evidence type="ECO:0000256" key="4">
    <source>
        <dbReference type="ARBA" id="ARBA00023239"/>
    </source>
</evidence>
<dbReference type="PROSITE" id="PS51891">
    <property type="entry name" value="CENP_V_GFA"/>
    <property type="match status" value="1"/>
</dbReference>
<gene>
    <name evidence="6" type="ORF">GNLVRS02_ARAD1D06446g</name>
</gene>
<keyword evidence="3" id="KW-0862">Zinc</keyword>
<feature type="domain" description="CENP-V/GFA" evidence="5">
    <location>
        <begin position="2"/>
        <end position="125"/>
    </location>
</feature>
<dbReference type="EMBL" id="HG937694">
    <property type="protein sequence ID" value="CDP37215.1"/>
    <property type="molecule type" value="Genomic_DNA"/>
</dbReference>
<dbReference type="PhylomeDB" id="A0A060T7Z5"/>
<accession>A0A060T7Z5</accession>
<dbReference type="PANTHER" id="PTHR33337">
    <property type="entry name" value="GFA DOMAIN-CONTAINING PROTEIN"/>
    <property type="match status" value="1"/>
</dbReference>
<organism evidence="6">
    <name type="scientific">Blastobotrys adeninivorans</name>
    <name type="common">Yeast</name>
    <name type="synonym">Arxula adeninivorans</name>
    <dbReference type="NCBI Taxonomy" id="409370"/>
    <lineage>
        <taxon>Eukaryota</taxon>
        <taxon>Fungi</taxon>
        <taxon>Dikarya</taxon>
        <taxon>Ascomycota</taxon>
        <taxon>Saccharomycotina</taxon>
        <taxon>Dipodascomycetes</taxon>
        <taxon>Dipodascales</taxon>
        <taxon>Trichomonascaceae</taxon>
        <taxon>Blastobotrys</taxon>
    </lineage>
</organism>
<comment type="similarity">
    <text evidence="1">Belongs to the Gfa family.</text>
</comment>
<reference evidence="6" key="2">
    <citation type="submission" date="2014-06" db="EMBL/GenBank/DDBJ databases">
        <title>The complete genome of Blastobotrys (Arxula) adeninivorans LS3 - a yeast of biotechnological interest.</title>
        <authorList>
            <person name="Kunze G."/>
            <person name="Gaillardin C."/>
            <person name="Czernicka M."/>
            <person name="Durrens P."/>
            <person name="Martin T."/>
            <person name="Boer E."/>
            <person name="Gabaldon T."/>
            <person name="Cruz J."/>
            <person name="Talla E."/>
            <person name="Marck C."/>
            <person name="Goffeau A."/>
            <person name="Barbe V."/>
            <person name="Baret P."/>
            <person name="Baronian K."/>
            <person name="Beier S."/>
            <person name="Bleykasten C."/>
            <person name="Bode R."/>
            <person name="Casaregola S."/>
            <person name="Despons L."/>
            <person name="Fairhead C."/>
            <person name="Giersberg M."/>
            <person name="Gierski P."/>
            <person name="Hahnel U."/>
            <person name="Hartmann A."/>
            <person name="Jankowska D."/>
            <person name="Jubin C."/>
            <person name="Jung P."/>
            <person name="Lafontaine I."/>
            <person name="Leh-Louis V."/>
            <person name="Lemaire M."/>
            <person name="Marcet-Houben M."/>
            <person name="Mascher M."/>
            <person name="Morel G."/>
            <person name="Richard G.-F."/>
            <person name="Riechen J."/>
            <person name="Sacerdot C."/>
            <person name="Sarkar A."/>
            <person name="Savel G."/>
            <person name="Schacherer J."/>
            <person name="Sherman D."/>
            <person name="Straub M.-L."/>
            <person name="Stein N."/>
            <person name="Thierry A."/>
            <person name="Trautwein-Schult A."/>
            <person name="Westhof E."/>
            <person name="Worch S."/>
            <person name="Dujon B."/>
            <person name="Souciet J.-L."/>
            <person name="Wincker P."/>
            <person name="Scholz U."/>
            <person name="Neuveglise N."/>
        </authorList>
    </citation>
    <scope>NUCLEOTIDE SEQUENCE</scope>
    <source>
        <strain evidence="6">LS3</strain>
    </source>
</reference>